<sequence length="485" mass="55052">MKSLFSCLFILLSFICIDTFTLFAQPAPEPCGPLPNERQIKWYNDEIIAFFHFGINTFENNVNEGDGRAGTFIFNPTALDCRQWTGTLKSAGIPAGILVAKHADGFCNWPSAYTDYCVKNSPWRNGKGNLVKEYAEACRADSIGMGLYLGPHDRHEHLSPLYTKQRYEDYYANQLTELLTDYGPVYEIWWDGAGADELTISMYTRWYNIVRRLQPECVIFGTRNSYCFADVRWVGNESGIAGNPCWSTINPESIRDENDNRITLNHGEVNGSAYIPAESDVSIRPSWFYHSYEDKDVKTVKQLWDIYCNSVGHNSVMLLNFAPDRRGLVPAQDSINAAGLRKMIDDTFGNNLLTGASVKSLHQRGKQYAPKNLIDNLSKTYYASKDSNMTDSIVFDLKSPVTFDCLMLQEVIQLGHRTTRWSVDYSVDGKKWEKIPETENLQSIGHKWIVRFDPLKAKKVRLCILDGKACPALHTFGIYKQAILP</sequence>
<dbReference type="PANTHER" id="PTHR10030:SF37">
    <property type="entry name" value="ALPHA-L-FUCOSIDASE-RELATED"/>
    <property type="match status" value="1"/>
</dbReference>
<evidence type="ECO:0000256" key="5">
    <source>
        <dbReference type="ARBA" id="ARBA00023295"/>
    </source>
</evidence>
<comment type="similarity">
    <text evidence="1">Belongs to the glycosyl hydrolase 29 family.</text>
</comment>
<dbReference type="EMBL" id="JANDHW010000012">
    <property type="protein sequence ID" value="MCP9612626.1"/>
    <property type="molecule type" value="Genomic_DNA"/>
</dbReference>
<dbReference type="SMART" id="SM00812">
    <property type="entry name" value="Alpha_L_fucos"/>
    <property type="match status" value="1"/>
</dbReference>
<evidence type="ECO:0000259" key="7">
    <source>
        <dbReference type="Pfam" id="PF00754"/>
    </source>
</evidence>
<evidence type="ECO:0000256" key="1">
    <source>
        <dbReference type="ARBA" id="ARBA00007951"/>
    </source>
</evidence>
<accession>A0ABT1ML76</accession>
<proteinExistence type="inferred from homology"/>
<feature type="domain" description="F5/8 type C" evidence="7">
    <location>
        <begin position="363"/>
        <end position="466"/>
    </location>
</feature>
<organism evidence="9 10">
    <name type="scientific">Coprobacter tertius</name>
    <dbReference type="NCBI Taxonomy" id="2944915"/>
    <lineage>
        <taxon>Bacteria</taxon>
        <taxon>Pseudomonadati</taxon>
        <taxon>Bacteroidota</taxon>
        <taxon>Bacteroidia</taxon>
        <taxon>Bacteroidales</taxon>
        <taxon>Barnesiellaceae</taxon>
        <taxon>Coprobacter</taxon>
    </lineage>
</organism>
<dbReference type="Gene3D" id="2.60.120.260">
    <property type="entry name" value="Galactose-binding domain-like"/>
    <property type="match status" value="1"/>
</dbReference>
<dbReference type="SUPFAM" id="SSF51445">
    <property type="entry name" value="(Trans)glycosidases"/>
    <property type="match status" value="1"/>
</dbReference>
<dbReference type="InterPro" id="IPR000933">
    <property type="entry name" value="Glyco_hydro_29"/>
</dbReference>
<keyword evidence="3 6" id="KW-0732">Signal</keyword>
<dbReference type="Pfam" id="PF00754">
    <property type="entry name" value="F5_F8_type_C"/>
    <property type="match status" value="1"/>
</dbReference>
<evidence type="ECO:0000313" key="10">
    <source>
        <dbReference type="Proteomes" id="UP001205603"/>
    </source>
</evidence>
<dbReference type="InterPro" id="IPR008979">
    <property type="entry name" value="Galactose-bd-like_sf"/>
</dbReference>
<dbReference type="InterPro" id="IPR017853">
    <property type="entry name" value="GH"/>
</dbReference>
<dbReference type="SUPFAM" id="SSF49785">
    <property type="entry name" value="Galactose-binding domain-like"/>
    <property type="match status" value="1"/>
</dbReference>
<evidence type="ECO:0000313" key="9">
    <source>
        <dbReference type="EMBL" id="MCP9612626.1"/>
    </source>
</evidence>
<dbReference type="Pfam" id="PF01120">
    <property type="entry name" value="Alpha_L_fucos"/>
    <property type="match status" value="1"/>
</dbReference>
<keyword evidence="5" id="KW-0326">Glycosidase</keyword>
<feature type="chain" id="PRO_5045878085" description="alpha-L-fucosidase" evidence="6">
    <location>
        <begin position="25"/>
        <end position="485"/>
    </location>
</feature>
<dbReference type="InterPro" id="IPR000421">
    <property type="entry name" value="FA58C"/>
</dbReference>
<dbReference type="Gene3D" id="3.20.20.80">
    <property type="entry name" value="Glycosidases"/>
    <property type="match status" value="1"/>
</dbReference>
<dbReference type="Proteomes" id="UP001205603">
    <property type="component" value="Unassembled WGS sequence"/>
</dbReference>
<protein>
    <recommendedName>
        <fullName evidence="2">alpha-L-fucosidase</fullName>
        <ecNumber evidence="2">3.2.1.51</ecNumber>
    </recommendedName>
</protein>
<reference evidence="9 10" key="1">
    <citation type="submission" date="2022-07" db="EMBL/GenBank/DDBJ databases">
        <title>Fecal culturing of patients with breast cancer.</title>
        <authorList>
            <person name="Teng N.M.Y."/>
            <person name="Kiu R."/>
            <person name="Evans R."/>
            <person name="Baker D.J."/>
            <person name="Zenner C."/>
            <person name="Robinson S.D."/>
            <person name="Hall L.J."/>
        </authorList>
    </citation>
    <scope>NUCLEOTIDE SEQUENCE [LARGE SCALE GENOMIC DNA]</scope>
    <source>
        <strain evidence="9 10">LH1063</strain>
    </source>
</reference>
<evidence type="ECO:0000256" key="3">
    <source>
        <dbReference type="ARBA" id="ARBA00022729"/>
    </source>
</evidence>
<dbReference type="RefSeq" id="WP_255027958.1">
    <property type="nucleotide sequence ID" value="NZ_JANDHW010000012.1"/>
</dbReference>
<comment type="caution">
    <text evidence="9">The sequence shown here is derived from an EMBL/GenBank/DDBJ whole genome shotgun (WGS) entry which is preliminary data.</text>
</comment>
<name>A0ABT1ML76_9BACT</name>
<dbReference type="InterPro" id="IPR057739">
    <property type="entry name" value="Glyco_hydro_29_N"/>
</dbReference>
<evidence type="ECO:0000256" key="4">
    <source>
        <dbReference type="ARBA" id="ARBA00022801"/>
    </source>
</evidence>
<feature type="domain" description="Glycoside hydrolase family 29 N-terminal" evidence="8">
    <location>
        <begin position="74"/>
        <end position="333"/>
    </location>
</feature>
<dbReference type="PANTHER" id="PTHR10030">
    <property type="entry name" value="ALPHA-L-FUCOSIDASE"/>
    <property type="match status" value="1"/>
</dbReference>
<evidence type="ECO:0000256" key="2">
    <source>
        <dbReference type="ARBA" id="ARBA00012662"/>
    </source>
</evidence>
<dbReference type="EC" id="3.2.1.51" evidence="2"/>
<evidence type="ECO:0000256" key="6">
    <source>
        <dbReference type="SAM" id="SignalP"/>
    </source>
</evidence>
<keyword evidence="10" id="KW-1185">Reference proteome</keyword>
<feature type="signal peptide" evidence="6">
    <location>
        <begin position="1"/>
        <end position="24"/>
    </location>
</feature>
<gene>
    <name evidence="9" type="ORF">NMU02_11040</name>
</gene>
<evidence type="ECO:0000259" key="8">
    <source>
        <dbReference type="Pfam" id="PF01120"/>
    </source>
</evidence>
<keyword evidence="4" id="KW-0378">Hydrolase</keyword>